<keyword evidence="3" id="KW-1185">Reference proteome</keyword>
<dbReference type="AlphaFoldDB" id="A0A495V9C5"/>
<feature type="transmembrane region" description="Helical" evidence="1">
    <location>
        <begin position="389"/>
        <end position="411"/>
    </location>
</feature>
<dbReference type="Proteomes" id="UP000274556">
    <property type="component" value="Unassembled WGS sequence"/>
</dbReference>
<evidence type="ECO:0000256" key="1">
    <source>
        <dbReference type="SAM" id="Phobius"/>
    </source>
</evidence>
<accession>A0A495V9C5</accession>
<organism evidence="2 3">
    <name type="scientific">Thiocapsa rosea</name>
    <dbReference type="NCBI Taxonomy" id="69360"/>
    <lineage>
        <taxon>Bacteria</taxon>
        <taxon>Pseudomonadati</taxon>
        <taxon>Pseudomonadota</taxon>
        <taxon>Gammaproteobacteria</taxon>
        <taxon>Chromatiales</taxon>
        <taxon>Chromatiaceae</taxon>
        <taxon>Thiocapsa</taxon>
    </lineage>
</organism>
<keyword evidence="1" id="KW-1133">Transmembrane helix</keyword>
<dbReference type="RefSeq" id="WP_245969548.1">
    <property type="nucleotide sequence ID" value="NZ_RBXL01000001.1"/>
</dbReference>
<dbReference type="Pfam" id="PF16149">
    <property type="entry name" value="DUF4857"/>
    <property type="match status" value="1"/>
</dbReference>
<keyword evidence="1" id="KW-0812">Transmembrane</keyword>
<sequence length="421" mass="47133">MMTARVARWSLMLLTVFLLAVWLPLAKDLLFPHRYGKTALFYSPVIERFVYTELIGEGHQFVYRDQDGKDYAREEFESLLPFIYYKNMELWGKLPLTLAGRSFDKAAIQAERQVLELTPAELPGHAPRIPLFPLLESAPGRAGLTFPEDILRAGERLTFIGSDANRLDPALTDLFTTALADAGFAFPVRAIFGRVSILKPFDAGLFLLDADGALFRLRRVRGEPAVDPVALPDGLAVRHLKVAENKRGEHLGLLLGEDGRLFLLGQTDFRLTPLDLPGYDPDRMALKVLFDPLHRTAVYSDDVQIKSVVMDPAFQPIDLYEREMGMAVSRPIDRFWRAFVPFGIDLHDPNRRDLTLDLHLHGPTALLGIAAAMWIAIRLVRRRGPTRPGMLPALALVAFTGFYGLLALALFPPAEPSPENK</sequence>
<proteinExistence type="predicted"/>
<reference evidence="2 3" key="1">
    <citation type="submission" date="2018-10" db="EMBL/GenBank/DDBJ databases">
        <title>Genomic Encyclopedia of Archaeal and Bacterial Type Strains, Phase II (KMG-II): from individual species to whole genera.</title>
        <authorList>
            <person name="Goeker M."/>
        </authorList>
    </citation>
    <scope>NUCLEOTIDE SEQUENCE [LARGE SCALE GENOMIC DNA]</scope>
    <source>
        <strain evidence="2 3">DSM 235</strain>
    </source>
</reference>
<evidence type="ECO:0000313" key="2">
    <source>
        <dbReference type="EMBL" id="RKT44967.1"/>
    </source>
</evidence>
<name>A0A495V9C5_9GAMM</name>
<protein>
    <submittedName>
        <fullName evidence="2">Uncharacterized protein DUF4857</fullName>
    </submittedName>
</protein>
<dbReference type="InterPro" id="IPR032333">
    <property type="entry name" value="DUF4857"/>
</dbReference>
<keyword evidence="1" id="KW-0472">Membrane</keyword>
<feature type="transmembrane region" description="Helical" evidence="1">
    <location>
        <begin position="358"/>
        <end position="377"/>
    </location>
</feature>
<comment type="caution">
    <text evidence="2">The sequence shown here is derived from an EMBL/GenBank/DDBJ whole genome shotgun (WGS) entry which is preliminary data.</text>
</comment>
<gene>
    <name evidence="2" type="ORF">BDD21_2375</name>
</gene>
<evidence type="ECO:0000313" key="3">
    <source>
        <dbReference type="Proteomes" id="UP000274556"/>
    </source>
</evidence>
<dbReference type="EMBL" id="RBXL01000001">
    <property type="protein sequence ID" value="RKT44967.1"/>
    <property type="molecule type" value="Genomic_DNA"/>
</dbReference>